<accession>A0A967EC06</accession>
<evidence type="ECO:0000313" key="2">
    <source>
        <dbReference type="EMBL" id="NHO54068.1"/>
    </source>
</evidence>
<organism evidence="2 3">
    <name type="scientific">Acetobacter estunensis</name>
    <dbReference type="NCBI Taxonomy" id="104097"/>
    <lineage>
        <taxon>Bacteria</taxon>
        <taxon>Pseudomonadati</taxon>
        <taxon>Pseudomonadota</taxon>
        <taxon>Alphaproteobacteria</taxon>
        <taxon>Acetobacterales</taxon>
        <taxon>Acetobacteraceae</taxon>
        <taxon>Acetobacter</taxon>
    </lineage>
</organism>
<sequence>MSIFRTDIWRTGIVRAPIAAIRDVGSLAPFSIRWLPNPGSFCFLADPFGLWRDGKLHVFVEHYDYRTRKGIINLLILNGNLDVLEHGTVLSKPWHLSYPFVFEAEGETWMLPEAHRSGRLTLYRARRFPWTWEPVPEFLFPCAAIDATPVRVKDGWWMFYAPPFPKTERTTALRMARADSLMGPWEDMFPLPVRGDGGSSRMGGTPIVQENSITLPMQDCRDTYGGAVQLLRLSLPLADRPSFTMGPRLTAPLSANPFVEGMHTLSGAGDVTLIDTKQIVRNAPRRLLMDVRHRLSRI</sequence>
<dbReference type="InterPro" id="IPR056442">
    <property type="entry name" value="GINT1_N"/>
</dbReference>
<dbReference type="Proteomes" id="UP000597459">
    <property type="component" value="Unassembled WGS sequence"/>
</dbReference>
<reference evidence="2" key="1">
    <citation type="submission" date="2019-11" db="EMBL/GenBank/DDBJ databases">
        <title>Description of new Acetobacter species.</title>
        <authorList>
            <person name="Cleenwerck I."/>
            <person name="Sombolestani A.S."/>
        </authorList>
    </citation>
    <scope>NUCLEOTIDE SEQUENCE</scope>
    <source>
        <strain evidence="2">LMG 1626</strain>
    </source>
</reference>
<proteinExistence type="predicted"/>
<protein>
    <recommendedName>
        <fullName evidence="1">Glucosamine inositolphosphorylceramide transferase 1 N-terminal domain-containing protein</fullName>
    </recommendedName>
</protein>
<dbReference type="RefSeq" id="WP_166315436.1">
    <property type="nucleotide sequence ID" value="NZ_WOTH01000015.1"/>
</dbReference>
<dbReference type="Pfam" id="PF24793">
    <property type="entry name" value="GINT1_N"/>
    <property type="match status" value="1"/>
</dbReference>
<keyword evidence="3" id="KW-1185">Reference proteome</keyword>
<feature type="domain" description="Glucosamine inositolphosphorylceramide transferase 1 N-terminal" evidence="1">
    <location>
        <begin position="42"/>
        <end position="233"/>
    </location>
</feature>
<name>A0A967EC06_9PROT</name>
<evidence type="ECO:0000259" key="1">
    <source>
        <dbReference type="Pfam" id="PF24793"/>
    </source>
</evidence>
<dbReference type="EMBL" id="WOTH01000015">
    <property type="protein sequence ID" value="NHO54068.1"/>
    <property type="molecule type" value="Genomic_DNA"/>
</dbReference>
<dbReference type="InterPro" id="IPR023296">
    <property type="entry name" value="Glyco_hydro_beta-prop_sf"/>
</dbReference>
<dbReference type="Gene3D" id="2.115.10.20">
    <property type="entry name" value="Glycosyl hydrolase domain, family 43"/>
    <property type="match status" value="1"/>
</dbReference>
<comment type="caution">
    <text evidence="2">The sequence shown here is derived from an EMBL/GenBank/DDBJ whole genome shotgun (WGS) entry which is preliminary data.</text>
</comment>
<dbReference type="AlphaFoldDB" id="A0A967EC06"/>
<evidence type="ECO:0000313" key="3">
    <source>
        <dbReference type="Proteomes" id="UP000597459"/>
    </source>
</evidence>
<dbReference type="SUPFAM" id="SSF75005">
    <property type="entry name" value="Arabinanase/levansucrase/invertase"/>
    <property type="match status" value="1"/>
</dbReference>
<gene>
    <name evidence="2" type="ORF">GOB87_08885</name>
</gene>